<dbReference type="PANTHER" id="PTHR34451:SF7">
    <property type="entry name" value="PHD FINGER FAMILY PROTEIN"/>
    <property type="match status" value="1"/>
</dbReference>
<gene>
    <name evidence="1" type="ORF">BUALT_Bualt02G0174800</name>
</gene>
<dbReference type="AlphaFoldDB" id="A0AAV6Y289"/>
<name>A0AAV6Y289_9LAMI</name>
<dbReference type="Proteomes" id="UP000826271">
    <property type="component" value="Unassembled WGS sequence"/>
</dbReference>
<evidence type="ECO:0000313" key="2">
    <source>
        <dbReference type="Proteomes" id="UP000826271"/>
    </source>
</evidence>
<proteinExistence type="predicted"/>
<dbReference type="EMBL" id="WHWC01000002">
    <property type="protein sequence ID" value="KAG8388914.1"/>
    <property type="molecule type" value="Genomic_DNA"/>
</dbReference>
<evidence type="ECO:0000313" key="1">
    <source>
        <dbReference type="EMBL" id="KAG8388914.1"/>
    </source>
</evidence>
<comment type="caution">
    <text evidence="1">The sequence shown here is derived from an EMBL/GenBank/DDBJ whole genome shotgun (WGS) entry which is preliminary data.</text>
</comment>
<protein>
    <recommendedName>
        <fullName evidence="3">RING-type domain-containing protein</fullName>
    </recommendedName>
</protein>
<dbReference type="PANTHER" id="PTHR34451">
    <property type="entry name" value="PHD FINGER FAMILY PROTEIN"/>
    <property type="match status" value="1"/>
</dbReference>
<sequence>MPLMLQQIDNRNCRLCGSEDPITLHTVRHQGEFPHLCTACVLAQHPASFCPICFHVYDDDNKKQPCAHSRVMCLRCPAVVHLTCLPAAAAVGYLCPRCSDPSFSFFRFKQPARTINGRRMVVFTRDLTKQLVCAAEIAAASMHKAAAIARANAEKKAREALAARRRAKEAIERMTYLMSGNASDLDDESSD</sequence>
<accession>A0AAV6Y289</accession>
<reference evidence="1" key="1">
    <citation type="submission" date="2019-10" db="EMBL/GenBank/DDBJ databases">
        <authorList>
            <person name="Zhang R."/>
            <person name="Pan Y."/>
            <person name="Wang J."/>
            <person name="Ma R."/>
            <person name="Yu S."/>
        </authorList>
    </citation>
    <scope>NUCLEOTIDE SEQUENCE</scope>
    <source>
        <strain evidence="1">LA-IB0</strain>
        <tissue evidence="1">Leaf</tissue>
    </source>
</reference>
<organism evidence="1 2">
    <name type="scientific">Buddleja alternifolia</name>
    <dbReference type="NCBI Taxonomy" id="168488"/>
    <lineage>
        <taxon>Eukaryota</taxon>
        <taxon>Viridiplantae</taxon>
        <taxon>Streptophyta</taxon>
        <taxon>Embryophyta</taxon>
        <taxon>Tracheophyta</taxon>
        <taxon>Spermatophyta</taxon>
        <taxon>Magnoliopsida</taxon>
        <taxon>eudicotyledons</taxon>
        <taxon>Gunneridae</taxon>
        <taxon>Pentapetalae</taxon>
        <taxon>asterids</taxon>
        <taxon>lamiids</taxon>
        <taxon>Lamiales</taxon>
        <taxon>Scrophulariaceae</taxon>
        <taxon>Buddlejeae</taxon>
        <taxon>Buddleja</taxon>
    </lineage>
</organism>
<keyword evidence="2" id="KW-1185">Reference proteome</keyword>
<evidence type="ECO:0008006" key="3">
    <source>
        <dbReference type="Google" id="ProtNLM"/>
    </source>
</evidence>